<organism evidence="2 3">
    <name type="scientific">Clavibacter michiganensis</name>
    <dbReference type="NCBI Taxonomy" id="28447"/>
    <lineage>
        <taxon>Bacteria</taxon>
        <taxon>Bacillati</taxon>
        <taxon>Actinomycetota</taxon>
        <taxon>Actinomycetes</taxon>
        <taxon>Micrococcales</taxon>
        <taxon>Microbacteriaceae</taxon>
        <taxon>Clavibacter</taxon>
    </lineage>
</organism>
<evidence type="ECO:0000256" key="1">
    <source>
        <dbReference type="SAM" id="MobiDB-lite"/>
    </source>
</evidence>
<dbReference type="Proteomes" id="UP000194837">
    <property type="component" value="Unassembled WGS sequence"/>
</dbReference>
<comment type="caution">
    <text evidence="2">The sequence shown here is derived from an EMBL/GenBank/DDBJ whole genome shotgun (WGS) entry which is preliminary data.</text>
</comment>
<protein>
    <submittedName>
        <fullName evidence="2">Uncharacterized protein</fullName>
    </submittedName>
</protein>
<dbReference type="AlphaFoldDB" id="A0A251YZE3"/>
<dbReference type="EMBL" id="MDJW01000009">
    <property type="protein sequence ID" value="OUE19645.1"/>
    <property type="molecule type" value="Genomic_DNA"/>
</dbReference>
<sequence>MIRLLHHNLHMSSSDNGPRSPQRGTAEEEVTSDESGEEALTGPDILNKLFVATGTDFAISEAWYNQFTLNAHNATSQSDFFDRLTSLREELTRNAEVGTIRGVDSWADGTDEFRHVWKSWDSYLDKLYRLNLKDNRTPELPPRVLSIQEQAIKALRPANATWIDPRRGPSYVDDIIRTKLVVPFADGVVNVSDSVKQAAIDLGLGYYRRYHAKDSGYHAHHIYVLIPVPDPEDIEGPDVEIAFEVKVLTKLQDTLGELTHLLYEHKRTGRLRTEKKRKLAWDFESLDFNASYVGHNAQYLEASMVRLKLQLADLERD</sequence>
<accession>A0A251YZE3</accession>
<evidence type="ECO:0000313" key="2">
    <source>
        <dbReference type="EMBL" id="OUE19645.1"/>
    </source>
</evidence>
<dbReference type="SUPFAM" id="SSF81301">
    <property type="entry name" value="Nucleotidyltransferase"/>
    <property type="match status" value="1"/>
</dbReference>
<reference evidence="2 3" key="1">
    <citation type="submission" date="2016-08" db="EMBL/GenBank/DDBJ databases">
        <title>Genome sequence of Clavibacter michiganensis spp strain CFBP7494.</title>
        <authorList>
            <person name="Thapa S.P."/>
            <person name="Coaker G."/>
            <person name="Jacques M.-A."/>
        </authorList>
    </citation>
    <scope>NUCLEOTIDE SEQUENCE [LARGE SCALE GENOMIC DNA]</scope>
    <source>
        <strain evidence="2">CFBP7494</strain>
    </source>
</reference>
<feature type="compositionally biased region" description="Acidic residues" evidence="1">
    <location>
        <begin position="27"/>
        <end position="37"/>
    </location>
</feature>
<feature type="compositionally biased region" description="Polar residues" evidence="1">
    <location>
        <begin position="10"/>
        <end position="23"/>
    </location>
</feature>
<evidence type="ECO:0000313" key="3">
    <source>
        <dbReference type="Proteomes" id="UP000194837"/>
    </source>
</evidence>
<name>A0A251YZE3_9MICO</name>
<proteinExistence type="predicted"/>
<gene>
    <name evidence="2" type="ORF">BFL34_01784</name>
</gene>
<feature type="region of interest" description="Disordered" evidence="1">
    <location>
        <begin position="9"/>
        <end position="40"/>
    </location>
</feature>
<dbReference type="InterPro" id="IPR043519">
    <property type="entry name" value="NT_sf"/>
</dbReference>